<feature type="transmembrane region" description="Helical" evidence="6">
    <location>
        <begin position="279"/>
        <end position="302"/>
    </location>
</feature>
<dbReference type="CDD" id="cd13124">
    <property type="entry name" value="MATE_SpoVB_like"/>
    <property type="match status" value="1"/>
</dbReference>
<dbReference type="PIRSF" id="PIRSF038958">
    <property type="entry name" value="PG_synth_SpoVB"/>
    <property type="match status" value="1"/>
</dbReference>
<dbReference type="PANTHER" id="PTHR30250">
    <property type="entry name" value="PST FAMILY PREDICTED COLANIC ACID TRANSPORTER"/>
    <property type="match status" value="1"/>
</dbReference>
<protein>
    <submittedName>
        <fullName evidence="7">Stage V sporulation protein B</fullName>
    </submittedName>
</protein>
<dbReference type="PANTHER" id="PTHR30250:SF24">
    <property type="entry name" value="STAGE V SPORULATION PROTEIN B"/>
    <property type="match status" value="1"/>
</dbReference>
<dbReference type="GO" id="GO:0005886">
    <property type="term" value="C:plasma membrane"/>
    <property type="evidence" value="ECO:0007669"/>
    <property type="project" value="UniProtKB-SubCell"/>
</dbReference>
<feature type="transmembrane region" description="Helical" evidence="6">
    <location>
        <begin position="441"/>
        <end position="463"/>
    </location>
</feature>
<dbReference type="AlphaFoldDB" id="A0AA42IZ31"/>
<evidence type="ECO:0000313" key="8">
    <source>
        <dbReference type="Proteomes" id="UP001169242"/>
    </source>
</evidence>
<dbReference type="Pfam" id="PF01943">
    <property type="entry name" value="Polysacc_synt"/>
    <property type="match status" value="1"/>
</dbReference>
<dbReference type="EMBL" id="JAQIFT010000010">
    <property type="protein sequence ID" value="MDA3730190.1"/>
    <property type="molecule type" value="Genomic_DNA"/>
</dbReference>
<evidence type="ECO:0000256" key="1">
    <source>
        <dbReference type="ARBA" id="ARBA00004651"/>
    </source>
</evidence>
<dbReference type="InterPro" id="IPR002797">
    <property type="entry name" value="Polysacc_synth"/>
</dbReference>
<feature type="transmembrane region" description="Helical" evidence="6">
    <location>
        <begin position="475"/>
        <end position="495"/>
    </location>
</feature>
<comment type="subcellular location">
    <subcellularLocation>
        <location evidence="1">Cell membrane</location>
        <topology evidence="1">Multi-pass membrane protein</topology>
    </subcellularLocation>
</comment>
<keyword evidence="8" id="KW-1185">Reference proteome</keyword>
<keyword evidence="2" id="KW-1003">Cell membrane</keyword>
<dbReference type="InterPro" id="IPR024923">
    <property type="entry name" value="PG_synth_SpoVB"/>
</dbReference>
<organism evidence="7 8">
    <name type="scientific">Holtiella tumoricola</name>
    <dbReference type="NCBI Taxonomy" id="3018743"/>
    <lineage>
        <taxon>Bacteria</taxon>
        <taxon>Bacillati</taxon>
        <taxon>Bacillota</taxon>
        <taxon>Clostridia</taxon>
        <taxon>Lachnospirales</taxon>
        <taxon>Cellulosilyticaceae</taxon>
        <taxon>Holtiella</taxon>
    </lineage>
</organism>
<evidence type="ECO:0000256" key="5">
    <source>
        <dbReference type="ARBA" id="ARBA00023136"/>
    </source>
</evidence>
<keyword evidence="4 6" id="KW-1133">Transmembrane helix</keyword>
<dbReference type="Proteomes" id="UP001169242">
    <property type="component" value="Unassembled WGS sequence"/>
</dbReference>
<evidence type="ECO:0000313" key="7">
    <source>
        <dbReference type="EMBL" id="MDA3730190.1"/>
    </source>
</evidence>
<evidence type="ECO:0000256" key="4">
    <source>
        <dbReference type="ARBA" id="ARBA00022989"/>
    </source>
</evidence>
<feature type="transmembrane region" description="Helical" evidence="6">
    <location>
        <begin position="123"/>
        <end position="143"/>
    </location>
</feature>
<name>A0AA42IZ31_9FIRM</name>
<feature type="transmembrane region" description="Helical" evidence="6">
    <location>
        <begin position="43"/>
        <end position="66"/>
    </location>
</feature>
<feature type="transmembrane region" description="Helical" evidence="6">
    <location>
        <begin position="188"/>
        <end position="208"/>
    </location>
</feature>
<proteinExistence type="predicted"/>
<dbReference type="InterPro" id="IPR050833">
    <property type="entry name" value="Poly_Biosynth_Transport"/>
</dbReference>
<dbReference type="InterPro" id="IPR014249">
    <property type="entry name" value="Spore_V_B"/>
</dbReference>
<keyword evidence="5 6" id="KW-0472">Membrane</keyword>
<accession>A0AA42IZ31</accession>
<feature type="transmembrane region" description="Helical" evidence="6">
    <location>
        <begin position="87"/>
        <end position="111"/>
    </location>
</feature>
<dbReference type="NCBIfam" id="TIGR02900">
    <property type="entry name" value="spore_V_B"/>
    <property type="match status" value="1"/>
</dbReference>
<reference evidence="7" key="1">
    <citation type="journal article" date="2023" name="Int. J. Syst. Evol. Microbiol.">
        <title>&lt;i&gt;Holtiella tumoricola&lt;/i&gt; gen. nov. sp. nov., isolated from a human clinical sample.</title>
        <authorList>
            <person name="Allen-Vercoe E."/>
            <person name="Daigneault M.C."/>
            <person name="Vancuren S.J."/>
            <person name="Cochrane K."/>
            <person name="O'Neal L.L."/>
            <person name="Sankaranarayanan K."/>
            <person name="Lawson P.A."/>
        </authorList>
    </citation>
    <scope>NUCLEOTIDE SEQUENCE</scope>
    <source>
        <strain evidence="7">CC70A</strain>
    </source>
</reference>
<evidence type="ECO:0000256" key="2">
    <source>
        <dbReference type="ARBA" id="ARBA00022475"/>
    </source>
</evidence>
<feature type="transmembrane region" description="Helical" evidence="6">
    <location>
        <begin position="323"/>
        <end position="343"/>
    </location>
</feature>
<gene>
    <name evidence="7" type="primary">spoVB</name>
    <name evidence="7" type="ORF">PBV87_01495</name>
</gene>
<sequence length="507" mass="55333">MGKKALITGTIVLTLTSFATKILGFIFRIYMSNIMGAEGVGLYQLIFPIYMLIWAASSAGISLAVSKKVAEHTAHGRHADGIRTLRSALIISVSIATFMSGFIFVAAPWVANSYIHEPRTALALRYLFVCVPFMAIACCIRGYFQGRQEMAVSGLAQVVEQIARMAIIICFASLYIPKGIEYACALGALGLCAGEFCSALFTFTMFQLKKRKLPPSKPTLPYRSIMGSLMTISIPITANRFLTSALSSIENILIPIQLQKFGMNNSEALGMYGMFSGMALPLLLFPSMVTMAISTALVPAISEAVAKNNTRVLHKTVSKSIQYSAVIGIGSCVLFLTLGDEIAMACYGRQEVGDLLRYLAIICPFLYLRDILTGMLNGLGLQRLTFKGNSIASVICIVLILILVPRLGIIGFVVAMLIQSTLVSCYHLWHALKHINLSVDIVGWFIKPTLAAVAGGLTLNYVFDHHLMTLFSLRISTVIGSLSLAAFYIVFLFLFKSITKEDIKLFI</sequence>
<comment type="caution">
    <text evidence="7">The sequence shown here is derived from an EMBL/GenBank/DDBJ whole genome shotgun (WGS) entry which is preliminary data.</text>
</comment>
<dbReference type="RefSeq" id="WP_053984716.1">
    <property type="nucleotide sequence ID" value="NZ_JAQIFT010000010.1"/>
</dbReference>
<keyword evidence="3 6" id="KW-0812">Transmembrane</keyword>
<evidence type="ECO:0000256" key="3">
    <source>
        <dbReference type="ARBA" id="ARBA00022692"/>
    </source>
</evidence>
<evidence type="ECO:0000256" key="6">
    <source>
        <dbReference type="SAM" id="Phobius"/>
    </source>
</evidence>
<feature type="transmembrane region" description="Helical" evidence="6">
    <location>
        <begin position="355"/>
        <end position="372"/>
    </location>
</feature>